<dbReference type="AlphaFoldDB" id="A0A382W5N0"/>
<dbReference type="PANTHER" id="PTHR43639:SF1">
    <property type="entry name" value="SHORT-CHAIN DEHYDROGENASE_REDUCTASE FAMILY PROTEIN"/>
    <property type="match status" value="1"/>
</dbReference>
<evidence type="ECO:0000313" key="3">
    <source>
        <dbReference type="EMBL" id="SVD53645.1"/>
    </source>
</evidence>
<dbReference type="InterPro" id="IPR036291">
    <property type="entry name" value="NAD(P)-bd_dom_sf"/>
</dbReference>
<comment type="similarity">
    <text evidence="1">Belongs to the short-chain dehydrogenases/reductases (SDR) family.</text>
</comment>
<evidence type="ECO:0000256" key="2">
    <source>
        <dbReference type="ARBA" id="ARBA00023002"/>
    </source>
</evidence>
<dbReference type="FunFam" id="3.40.50.720:FF:000084">
    <property type="entry name" value="Short-chain dehydrogenase reductase"/>
    <property type="match status" value="1"/>
</dbReference>
<keyword evidence="2" id="KW-0560">Oxidoreductase</keyword>
<proteinExistence type="inferred from homology"/>
<evidence type="ECO:0000256" key="1">
    <source>
        <dbReference type="ARBA" id="ARBA00006484"/>
    </source>
</evidence>
<dbReference type="Pfam" id="PF13561">
    <property type="entry name" value="adh_short_C2"/>
    <property type="match status" value="1"/>
</dbReference>
<evidence type="ECO:0008006" key="4">
    <source>
        <dbReference type="Google" id="ProtNLM"/>
    </source>
</evidence>
<gene>
    <name evidence="3" type="ORF">METZ01_LOCUS406499</name>
</gene>
<protein>
    <recommendedName>
        <fullName evidence="4">Short-chain dehydrogenase/reductase SDR</fullName>
    </recommendedName>
</protein>
<dbReference type="InterPro" id="IPR002347">
    <property type="entry name" value="SDR_fam"/>
</dbReference>
<organism evidence="3">
    <name type="scientific">marine metagenome</name>
    <dbReference type="NCBI Taxonomy" id="408172"/>
    <lineage>
        <taxon>unclassified sequences</taxon>
        <taxon>metagenomes</taxon>
        <taxon>ecological metagenomes</taxon>
    </lineage>
</organism>
<dbReference type="Gene3D" id="3.40.50.720">
    <property type="entry name" value="NAD(P)-binding Rossmann-like Domain"/>
    <property type="match status" value="1"/>
</dbReference>
<name>A0A382W5N0_9ZZZZ</name>
<sequence>VTGGSSGIGREVCLDFARSGALVVVADIQEAPKQGIYHEQDTTTTTVQEVENVGGRALFVQTDVASEKDVERLVAAAVEEFGGLDIVVNNAGIYIPGDSQDLSTHDWDRVVGVDFRSVFLLTKYSVPHLKRSQAGRIINIGSVHSFRGGAGPAYAPVKAAVVNLTRDSATELAGHGVTVNAICPGYIETAIQDYLTPEQIDGARDRTPLPRLGLPSDIAHACTFLASDHAEWITGIA</sequence>
<dbReference type="PRINTS" id="PR00081">
    <property type="entry name" value="GDHRDH"/>
</dbReference>
<dbReference type="EMBL" id="UINC01156940">
    <property type="protein sequence ID" value="SVD53645.1"/>
    <property type="molecule type" value="Genomic_DNA"/>
</dbReference>
<feature type="non-terminal residue" evidence="3">
    <location>
        <position position="237"/>
    </location>
</feature>
<dbReference type="SUPFAM" id="SSF51735">
    <property type="entry name" value="NAD(P)-binding Rossmann-fold domains"/>
    <property type="match status" value="1"/>
</dbReference>
<feature type="non-terminal residue" evidence="3">
    <location>
        <position position="1"/>
    </location>
</feature>
<dbReference type="GO" id="GO:0016491">
    <property type="term" value="F:oxidoreductase activity"/>
    <property type="evidence" value="ECO:0007669"/>
    <property type="project" value="UniProtKB-KW"/>
</dbReference>
<accession>A0A382W5N0</accession>
<dbReference type="CDD" id="cd05233">
    <property type="entry name" value="SDR_c"/>
    <property type="match status" value="1"/>
</dbReference>
<reference evidence="3" key="1">
    <citation type="submission" date="2018-05" db="EMBL/GenBank/DDBJ databases">
        <authorList>
            <person name="Lanie J.A."/>
            <person name="Ng W.-L."/>
            <person name="Kazmierczak K.M."/>
            <person name="Andrzejewski T.M."/>
            <person name="Davidsen T.M."/>
            <person name="Wayne K.J."/>
            <person name="Tettelin H."/>
            <person name="Glass J.I."/>
            <person name="Rusch D."/>
            <person name="Podicherti R."/>
            <person name="Tsui H.-C.T."/>
            <person name="Winkler M.E."/>
        </authorList>
    </citation>
    <scope>NUCLEOTIDE SEQUENCE</scope>
</reference>
<dbReference type="PRINTS" id="PR00080">
    <property type="entry name" value="SDRFAMILY"/>
</dbReference>
<dbReference type="PANTHER" id="PTHR43639">
    <property type="entry name" value="OXIDOREDUCTASE, SHORT-CHAIN DEHYDROGENASE/REDUCTASE FAMILY (AFU_ORTHOLOGUE AFUA_5G02870)"/>
    <property type="match status" value="1"/>
</dbReference>